<dbReference type="AlphaFoldDB" id="A0A386H2N8"/>
<dbReference type="RefSeq" id="WP_119971019.1">
    <property type="nucleotide sequence ID" value="NZ_CP032416.1"/>
</dbReference>
<name>A0A386H2N8_9CLOT</name>
<dbReference type="OrthoDB" id="5321814at2"/>
<gene>
    <name evidence="1" type="ORF">D4Z93_05280</name>
</gene>
<dbReference type="EMBL" id="CP032416">
    <property type="protein sequence ID" value="AYD39959.1"/>
    <property type="molecule type" value="Genomic_DNA"/>
</dbReference>
<reference evidence="1 2" key="1">
    <citation type="journal article" date="2019" name="Int. J. Syst. Evol. Microbiol.">
        <title>Clostridium fermenticellae sp. nov., isolated from the mud in a fermentation cellar for the production of the Chinese liquor, baijiu.</title>
        <authorList>
            <person name="Xu P.X."/>
            <person name="Chai L.J."/>
            <person name="Qiu T."/>
            <person name="Zhang X.J."/>
            <person name="Lu Z.M."/>
            <person name="Xiao C."/>
            <person name="Wang S.T."/>
            <person name="Shen C.H."/>
            <person name="Shi J.S."/>
            <person name="Xu Z.H."/>
        </authorList>
    </citation>
    <scope>NUCLEOTIDE SEQUENCE [LARGE SCALE GENOMIC DNA]</scope>
    <source>
        <strain evidence="1 2">JN500901</strain>
    </source>
</reference>
<keyword evidence="2" id="KW-1185">Reference proteome</keyword>
<sequence>MKRYNIINNKNKRELVLLKASPCIWGHCSFCDYIDDNSLDTKSNEILNREVLKNISGKYKSLEVINSGSCFELPKKTLDDIKSIVISKGINKLFFEGHWIYRFRLSEMENFFKVPIIFKCGIETFNNKFRNEFLNKGAVFSSPLEVSKYFKSICLMVGIKGQTTDMIKKDIEYLLKYFKYGCINIYTENSTPIKRDDKLIQWFRENYSFLDNMDNIEILWNNSDFGVGGN</sequence>
<dbReference type="KEGG" id="cfer:D4Z93_05280"/>
<proteinExistence type="predicted"/>
<dbReference type="Proteomes" id="UP000266301">
    <property type="component" value="Chromosome"/>
</dbReference>
<protein>
    <submittedName>
        <fullName evidence="1">Radical SAM protein</fullName>
    </submittedName>
</protein>
<organism evidence="1 2">
    <name type="scientific">Clostridium fermenticellae</name>
    <dbReference type="NCBI Taxonomy" id="2068654"/>
    <lineage>
        <taxon>Bacteria</taxon>
        <taxon>Bacillati</taxon>
        <taxon>Bacillota</taxon>
        <taxon>Clostridia</taxon>
        <taxon>Eubacteriales</taxon>
        <taxon>Clostridiaceae</taxon>
        <taxon>Clostridium</taxon>
    </lineage>
</organism>
<accession>A0A386H2N8</accession>
<evidence type="ECO:0000313" key="2">
    <source>
        <dbReference type="Proteomes" id="UP000266301"/>
    </source>
</evidence>
<evidence type="ECO:0000313" key="1">
    <source>
        <dbReference type="EMBL" id="AYD39959.1"/>
    </source>
</evidence>